<dbReference type="InterPro" id="IPR000305">
    <property type="entry name" value="GIY-YIG_endonuc"/>
</dbReference>
<evidence type="ECO:0000256" key="4">
    <source>
        <dbReference type="ARBA" id="ARBA00049244"/>
    </source>
</evidence>
<dbReference type="GO" id="GO:0005829">
    <property type="term" value="C:cytosol"/>
    <property type="evidence" value="ECO:0007669"/>
    <property type="project" value="TreeGrafter"/>
</dbReference>
<dbReference type="FunFam" id="3.30.420.10:FF:000045">
    <property type="entry name" value="3'-5' exonuclease DinG"/>
    <property type="match status" value="1"/>
</dbReference>
<dbReference type="GO" id="GO:0045004">
    <property type="term" value="P:DNA replication proofreading"/>
    <property type="evidence" value="ECO:0007669"/>
    <property type="project" value="TreeGrafter"/>
</dbReference>
<dbReference type="OrthoDB" id="9804290at2"/>
<dbReference type="InterPro" id="IPR036397">
    <property type="entry name" value="RNaseH_sf"/>
</dbReference>
<feature type="domain" description="GIY-YIG" evidence="5">
    <location>
        <begin position="209"/>
        <end position="285"/>
    </location>
</feature>
<evidence type="ECO:0000256" key="2">
    <source>
        <dbReference type="ARBA" id="ARBA00025483"/>
    </source>
</evidence>
<dbReference type="GO" id="GO:0003677">
    <property type="term" value="F:DNA binding"/>
    <property type="evidence" value="ECO:0007669"/>
    <property type="project" value="InterPro"/>
</dbReference>
<evidence type="ECO:0000259" key="5">
    <source>
        <dbReference type="PROSITE" id="PS50164"/>
    </source>
</evidence>
<dbReference type="CDD" id="cd06127">
    <property type="entry name" value="DEDDh"/>
    <property type="match status" value="1"/>
</dbReference>
<evidence type="ECO:0000256" key="3">
    <source>
        <dbReference type="ARBA" id="ARBA00026073"/>
    </source>
</evidence>
<name>A0A0G3BP18_9BURK</name>
<dbReference type="GO" id="GO:0008408">
    <property type="term" value="F:3'-5' exonuclease activity"/>
    <property type="evidence" value="ECO:0007669"/>
    <property type="project" value="TreeGrafter"/>
</dbReference>
<gene>
    <name evidence="6" type="ORF">AAW51_4513</name>
</gene>
<proteinExistence type="predicted"/>
<dbReference type="InterPro" id="IPR012337">
    <property type="entry name" value="RNaseH-like_sf"/>
</dbReference>
<reference evidence="6 7" key="1">
    <citation type="submission" date="2015-05" db="EMBL/GenBank/DDBJ databases">
        <authorList>
            <person name="Tang B."/>
            <person name="Yu Y."/>
        </authorList>
    </citation>
    <scope>NUCLEOTIDE SEQUENCE [LARGE SCALE GENOMIC DNA]</scope>
    <source>
        <strain evidence="6 7">DSM 7029</strain>
    </source>
</reference>
<dbReference type="PATRIC" id="fig|413882.6.peg.4720"/>
<comment type="catalytic activity">
    <reaction evidence="4">
        <text>DNA(n) + a 2'-deoxyribonucleoside 5'-triphosphate = DNA(n+1) + diphosphate</text>
        <dbReference type="Rhea" id="RHEA:22508"/>
        <dbReference type="Rhea" id="RHEA-COMP:17339"/>
        <dbReference type="Rhea" id="RHEA-COMP:17340"/>
        <dbReference type="ChEBI" id="CHEBI:33019"/>
        <dbReference type="ChEBI" id="CHEBI:61560"/>
        <dbReference type="ChEBI" id="CHEBI:173112"/>
        <dbReference type="EC" id="2.7.7.7"/>
    </reaction>
</comment>
<dbReference type="PROSITE" id="PS50164">
    <property type="entry name" value="GIY_YIG"/>
    <property type="match status" value="1"/>
</dbReference>
<comment type="function">
    <text evidence="2">DNA polymerase III is a complex, multichain enzyme responsible for most of the replicative synthesis in bacteria. The epsilon subunit contain the editing function and is a proofreading 3'-5' exonuclease.</text>
</comment>
<dbReference type="Proteomes" id="UP000035352">
    <property type="component" value="Chromosome"/>
</dbReference>
<dbReference type="RefSeq" id="WP_047196389.1">
    <property type="nucleotide sequence ID" value="NZ_CP011371.1"/>
</dbReference>
<dbReference type="Pfam" id="PF00929">
    <property type="entry name" value="RNase_T"/>
    <property type="match status" value="1"/>
</dbReference>
<dbReference type="InterPro" id="IPR035901">
    <property type="entry name" value="GIY-YIG_endonuc_sf"/>
</dbReference>
<dbReference type="InterPro" id="IPR006054">
    <property type="entry name" value="DnaQ"/>
</dbReference>
<dbReference type="SUPFAM" id="SSF53098">
    <property type="entry name" value="Ribonuclease H-like"/>
    <property type="match status" value="1"/>
</dbReference>
<dbReference type="SMART" id="SM00479">
    <property type="entry name" value="EXOIII"/>
    <property type="match status" value="1"/>
</dbReference>
<dbReference type="PANTHER" id="PTHR30231">
    <property type="entry name" value="DNA POLYMERASE III SUBUNIT EPSILON"/>
    <property type="match status" value="1"/>
</dbReference>
<dbReference type="EC" id="2.7.7.7" evidence="1"/>
<evidence type="ECO:0000256" key="1">
    <source>
        <dbReference type="ARBA" id="ARBA00012417"/>
    </source>
</evidence>
<evidence type="ECO:0000313" key="6">
    <source>
        <dbReference type="EMBL" id="AKJ31204.1"/>
    </source>
</evidence>
<dbReference type="STRING" id="413882.AAW51_4513"/>
<dbReference type="GO" id="GO:0006289">
    <property type="term" value="P:nucleotide-excision repair"/>
    <property type="evidence" value="ECO:0007669"/>
    <property type="project" value="InterPro"/>
</dbReference>
<dbReference type="Gene3D" id="3.40.1440.10">
    <property type="entry name" value="GIY-YIG endonuclease"/>
    <property type="match status" value="1"/>
</dbReference>
<evidence type="ECO:0000313" key="7">
    <source>
        <dbReference type="Proteomes" id="UP000035352"/>
    </source>
</evidence>
<dbReference type="AlphaFoldDB" id="A0A0G3BP18"/>
<dbReference type="CDD" id="cd10434">
    <property type="entry name" value="GIY-YIG_UvrC_Cho"/>
    <property type="match status" value="1"/>
</dbReference>
<dbReference type="PANTHER" id="PTHR30231:SF37">
    <property type="entry name" value="EXODEOXYRIBONUCLEASE 10"/>
    <property type="match status" value="1"/>
</dbReference>
<comment type="subunit">
    <text evidence="3">DNA polymerase III contains a core (composed of alpha, epsilon and theta chains) that associates with a tau subunit. This core dimerizes to form the POLIII' complex. PolIII' associates with the gamma complex (composed of gamma, delta, delta', psi and chi chains) and with the beta chain to form the complete DNA polymerase III complex.</text>
</comment>
<dbReference type="KEGG" id="pbh:AAW51_4513"/>
<sequence>MSPSELQRCLSVHPRLAFVDLETTGGSAGSDTITEVAIIEVDAAGVREWSSLVCPGRPIPPFIQSLTGITDAMVADAPRFESLAPEIVRRLEGRLFIAHNAGFDHGFLRHHLQAIGVAFAPQVLCTVKLSRRLYPEQERHNLDALVARHRLQVTHRHRALGDAQLIWQFWQAASRELSADVFTGALRRQLGGAARPAQLELPGLHDLPEGPGVYLFYGEHDEALYVGRASRLRQRVLSHLRSGQAQGKPLSQQVRRVEWRATSGPLGSALQELALRQVLQPRHNAPAAPAQPLPQAAVPAWPYPGAIGVREADALHLLDRWSYLGTARDGDDIAALLHRPARFDAETCQLLLAQLNRLPARRVTLLDAQLDLWSSACA</sequence>
<dbReference type="NCBIfam" id="TIGR00573">
    <property type="entry name" value="dnaq"/>
    <property type="match status" value="1"/>
</dbReference>
<keyword evidence="7" id="KW-1185">Reference proteome</keyword>
<dbReference type="Gene3D" id="3.30.420.10">
    <property type="entry name" value="Ribonuclease H-like superfamily/Ribonuclease H"/>
    <property type="match status" value="1"/>
</dbReference>
<organism evidence="6 7">
    <name type="scientific">Caldimonas brevitalea</name>
    <dbReference type="NCBI Taxonomy" id="413882"/>
    <lineage>
        <taxon>Bacteria</taxon>
        <taxon>Pseudomonadati</taxon>
        <taxon>Pseudomonadota</taxon>
        <taxon>Betaproteobacteria</taxon>
        <taxon>Burkholderiales</taxon>
        <taxon>Sphaerotilaceae</taxon>
        <taxon>Caldimonas</taxon>
    </lineage>
</organism>
<dbReference type="SUPFAM" id="SSF82771">
    <property type="entry name" value="GIY-YIG endonuclease"/>
    <property type="match status" value="1"/>
</dbReference>
<protein>
    <recommendedName>
        <fullName evidence="1">DNA-directed DNA polymerase</fullName>
        <ecNumber evidence="1">2.7.7.7</ecNumber>
    </recommendedName>
</protein>
<dbReference type="InterPro" id="IPR047296">
    <property type="entry name" value="GIY-YIG_UvrC_Cho"/>
</dbReference>
<dbReference type="InterPro" id="IPR013520">
    <property type="entry name" value="Ribonucl_H"/>
</dbReference>
<dbReference type="GO" id="GO:0003887">
    <property type="term" value="F:DNA-directed DNA polymerase activity"/>
    <property type="evidence" value="ECO:0007669"/>
    <property type="project" value="UniProtKB-EC"/>
</dbReference>
<dbReference type="EMBL" id="CP011371">
    <property type="protein sequence ID" value="AKJ31204.1"/>
    <property type="molecule type" value="Genomic_DNA"/>
</dbReference>
<accession>A0A0G3BP18</accession>